<evidence type="ECO:0000256" key="1">
    <source>
        <dbReference type="SAM" id="Phobius"/>
    </source>
</evidence>
<dbReference type="AlphaFoldDB" id="A0A382CFJ7"/>
<keyword evidence="1" id="KW-1133">Transmembrane helix</keyword>
<keyword evidence="1" id="KW-0812">Transmembrane</keyword>
<keyword evidence="1" id="KW-0472">Membrane</keyword>
<proteinExistence type="predicted"/>
<sequence length="37" mass="4021">MDNKTQKQITAWLLSACLLIFLMVIIGGITRLTGSGL</sequence>
<accession>A0A382CFJ7</accession>
<dbReference type="EMBL" id="UINC01034171">
    <property type="protein sequence ID" value="SVB24599.1"/>
    <property type="molecule type" value="Genomic_DNA"/>
</dbReference>
<protein>
    <submittedName>
        <fullName evidence="2">Uncharacterized protein</fullName>
    </submittedName>
</protein>
<gene>
    <name evidence="2" type="ORF">METZ01_LOCUS177453</name>
</gene>
<name>A0A382CFJ7_9ZZZZ</name>
<feature type="transmembrane region" description="Helical" evidence="1">
    <location>
        <begin position="12"/>
        <end position="32"/>
    </location>
</feature>
<evidence type="ECO:0000313" key="2">
    <source>
        <dbReference type="EMBL" id="SVB24599.1"/>
    </source>
</evidence>
<reference evidence="2" key="1">
    <citation type="submission" date="2018-05" db="EMBL/GenBank/DDBJ databases">
        <authorList>
            <person name="Lanie J.A."/>
            <person name="Ng W.-L."/>
            <person name="Kazmierczak K.M."/>
            <person name="Andrzejewski T.M."/>
            <person name="Davidsen T.M."/>
            <person name="Wayne K.J."/>
            <person name="Tettelin H."/>
            <person name="Glass J.I."/>
            <person name="Rusch D."/>
            <person name="Podicherti R."/>
            <person name="Tsui H.-C.T."/>
            <person name="Winkler M.E."/>
        </authorList>
    </citation>
    <scope>NUCLEOTIDE SEQUENCE</scope>
</reference>
<feature type="non-terminal residue" evidence="2">
    <location>
        <position position="37"/>
    </location>
</feature>
<organism evidence="2">
    <name type="scientific">marine metagenome</name>
    <dbReference type="NCBI Taxonomy" id="408172"/>
    <lineage>
        <taxon>unclassified sequences</taxon>
        <taxon>metagenomes</taxon>
        <taxon>ecological metagenomes</taxon>
    </lineage>
</organism>